<reference evidence="1 2" key="1">
    <citation type="submission" date="2024-06" db="EMBL/GenBank/DDBJ databases">
        <authorList>
            <person name="Woo H."/>
        </authorList>
    </citation>
    <scope>NUCLEOTIDE SEQUENCE [LARGE SCALE GENOMIC DNA]</scope>
    <source>
        <strain evidence="1 2">Si-c</strain>
    </source>
</reference>
<dbReference type="RefSeq" id="WP_367852916.1">
    <property type="nucleotide sequence ID" value="NZ_JBFOHK010000001.1"/>
</dbReference>
<protein>
    <submittedName>
        <fullName evidence="1">Uncharacterized protein</fullName>
    </submittedName>
</protein>
<organism evidence="1 2">
    <name type="scientific">Rhodanobacter lycopersici</name>
    <dbReference type="NCBI Taxonomy" id="3162487"/>
    <lineage>
        <taxon>Bacteria</taxon>
        <taxon>Pseudomonadati</taxon>
        <taxon>Pseudomonadota</taxon>
        <taxon>Gammaproteobacteria</taxon>
        <taxon>Lysobacterales</taxon>
        <taxon>Rhodanobacteraceae</taxon>
        <taxon>Rhodanobacter</taxon>
    </lineage>
</organism>
<dbReference type="Proteomes" id="UP001556220">
    <property type="component" value="Unassembled WGS sequence"/>
</dbReference>
<accession>A0ABV3QB84</accession>
<proteinExistence type="predicted"/>
<gene>
    <name evidence="1" type="ORF">ABQJ54_03710</name>
</gene>
<evidence type="ECO:0000313" key="1">
    <source>
        <dbReference type="EMBL" id="MEW9570844.1"/>
    </source>
</evidence>
<keyword evidence="2" id="KW-1185">Reference proteome</keyword>
<comment type="caution">
    <text evidence="1">The sequence shown here is derived from an EMBL/GenBank/DDBJ whole genome shotgun (WGS) entry which is preliminary data.</text>
</comment>
<name>A0ABV3QB84_9GAMM</name>
<evidence type="ECO:0000313" key="2">
    <source>
        <dbReference type="Proteomes" id="UP001556220"/>
    </source>
</evidence>
<dbReference type="EMBL" id="JBFOHK010000001">
    <property type="protein sequence ID" value="MEW9570844.1"/>
    <property type="molecule type" value="Genomic_DNA"/>
</dbReference>
<sequence>MKRFRRKPWQFNLFLGFLAALLAKLAFQLLPTLPAVLRRY</sequence>